<name>A0A816SY56_BRANA</name>
<dbReference type="EMBL" id="HG994360">
    <property type="protein sequence ID" value="CAF2090485.1"/>
    <property type="molecule type" value="Genomic_DNA"/>
</dbReference>
<dbReference type="PROSITE" id="PS51257">
    <property type="entry name" value="PROKAR_LIPOPROTEIN"/>
    <property type="match status" value="1"/>
</dbReference>
<protein>
    <submittedName>
        <fullName evidence="1">(rape) hypothetical protein</fullName>
    </submittedName>
</protein>
<proteinExistence type="predicted"/>
<dbReference type="AlphaFoldDB" id="A0A816SY56"/>
<sequence>MGVERSKRKLQSVSVMVPGMFWYSCGRKRNVQSSFINIDPFFPLSFYPFRLPKLV</sequence>
<reference evidence="1" key="1">
    <citation type="submission" date="2021-01" db="EMBL/GenBank/DDBJ databases">
        <authorList>
            <consortium name="Genoscope - CEA"/>
            <person name="William W."/>
        </authorList>
    </citation>
    <scope>NUCLEOTIDE SEQUENCE</scope>
</reference>
<organism evidence="1">
    <name type="scientific">Brassica napus</name>
    <name type="common">Rape</name>
    <dbReference type="NCBI Taxonomy" id="3708"/>
    <lineage>
        <taxon>Eukaryota</taxon>
        <taxon>Viridiplantae</taxon>
        <taxon>Streptophyta</taxon>
        <taxon>Embryophyta</taxon>
        <taxon>Tracheophyta</taxon>
        <taxon>Spermatophyta</taxon>
        <taxon>Magnoliopsida</taxon>
        <taxon>eudicotyledons</taxon>
        <taxon>Gunneridae</taxon>
        <taxon>Pentapetalae</taxon>
        <taxon>rosids</taxon>
        <taxon>malvids</taxon>
        <taxon>Brassicales</taxon>
        <taxon>Brassicaceae</taxon>
        <taxon>Brassiceae</taxon>
        <taxon>Brassica</taxon>
    </lineage>
</organism>
<accession>A0A816SY56</accession>
<dbReference type="Proteomes" id="UP001295469">
    <property type="component" value="Chromosome A06"/>
</dbReference>
<evidence type="ECO:0000313" key="1">
    <source>
        <dbReference type="EMBL" id="CAF2090485.1"/>
    </source>
</evidence>
<gene>
    <name evidence="1" type="ORF">DARMORV10_A06P42800.1</name>
</gene>